<dbReference type="Proteomes" id="UP000217790">
    <property type="component" value="Unassembled WGS sequence"/>
</dbReference>
<sequence length="70" mass="7429">FNVKESTSCASDIFLTPIDSLKSTTAAVSNPNPNPLPPPLSLWQAADQMACPYSRPRSNISSSQACTSES</sequence>
<evidence type="ECO:0000313" key="1">
    <source>
        <dbReference type="EMBL" id="PBK89042.1"/>
    </source>
</evidence>
<protein>
    <submittedName>
        <fullName evidence="1">Uncharacterized protein</fullName>
    </submittedName>
</protein>
<dbReference type="EMBL" id="KZ293670">
    <property type="protein sequence ID" value="PBK89042.1"/>
    <property type="molecule type" value="Genomic_DNA"/>
</dbReference>
<proteinExistence type="predicted"/>
<evidence type="ECO:0000313" key="2">
    <source>
        <dbReference type="Proteomes" id="UP000217790"/>
    </source>
</evidence>
<keyword evidence="2" id="KW-1185">Reference proteome</keyword>
<reference evidence="2" key="1">
    <citation type="journal article" date="2017" name="Nat. Ecol. Evol.">
        <title>Genome expansion and lineage-specific genetic innovations in the forest pathogenic fungi Armillaria.</title>
        <authorList>
            <person name="Sipos G."/>
            <person name="Prasanna A.N."/>
            <person name="Walter M.C."/>
            <person name="O'Connor E."/>
            <person name="Balint B."/>
            <person name="Krizsan K."/>
            <person name="Kiss B."/>
            <person name="Hess J."/>
            <person name="Varga T."/>
            <person name="Slot J."/>
            <person name="Riley R."/>
            <person name="Boka B."/>
            <person name="Rigling D."/>
            <person name="Barry K."/>
            <person name="Lee J."/>
            <person name="Mihaltcheva S."/>
            <person name="LaButti K."/>
            <person name="Lipzen A."/>
            <person name="Waldron R."/>
            <person name="Moloney N.M."/>
            <person name="Sperisen C."/>
            <person name="Kredics L."/>
            <person name="Vagvoelgyi C."/>
            <person name="Patrignani A."/>
            <person name="Fitzpatrick D."/>
            <person name="Nagy I."/>
            <person name="Doyle S."/>
            <person name="Anderson J.B."/>
            <person name="Grigoriev I.V."/>
            <person name="Gueldener U."/>
            <person name="Muensterkoetter M."/>
            <person name="Nagy L.G."/>
        </authorList>
    </citation>
    <scope>NUCLEOTIDE SEQUENCE [LARGE SCALE GENOMIC DNA]</scope>
    <source>
        <strain evidence="2">Ar21-2</strain>
    </source>
</reference>
<dbReference type="InParanoid" id="A0A2H3DCA1"/>
<gene>
    <name evidence="1" type="ORF">ARMGADRAFT_1015734</name>
</gene>
<accession>A0A2H3DCA1</accession>
<name>A0A2H3DCA1_ARMGA</name>
<dbReference type="AlphaFoldDB" id="A0A2H3DCA1"/>
<feature type="non-terminal residue" evidence="1">
    <location>
        <position position="1"/>
    </location>
</feature>
<organism evidence="1 2">
    <name type="scientific">Armillaria gallica</name>
    <name type="common">Bulbous honey fungus</name>
    <name type="synonym">Armillaria bulbosa</name>
    <dbReference type="NCBI Taxonomy" id="47427"/>
    <lineage>
        <taxon>Eukaryota</taxon>
        <taxon>Fungi</taxon>
        <taxon>Dikarya</taxon>
        <taxon>Basidiomycota</taxon>
        <taxon>Agaricomycotina</taxon>
        <taxon>Agaricomycetes</taxon>
        <taxon>Agaricomycetidae</taxon>
        <taxon>Agaricales</taxon>
        <taxon>Marasmiineae</taxon>
        <taxon>Physalacriaceae</taxon>
        <taxon>Armillaria</taxon>
    </lineage>
</organism>